<dbReference type="PANTHER" id="PTHR43785:SF14">
    <property type="entry name" value="GLUTAMINE SYNTHETASE"/>
    <property type="match status" value="1"/>
</dbReference>
<reference evidence="6 7" key="1">
    <citation type="submission" date="2016-10" db="EMBL/GenBank/DDBJ databases">
        <authorList>
            <person name="de Groot N.N."/>
        </authorList>
    </citation>
    <scope>NUCLEOTIDE SEQUENCE [LARGE SCALE GENOMIC DNA]</scope>
    <source>
        <strain evidence="6 7">DSM 45317</strain>
    </source>
</reference>
<evidence type="ECO:0000313" key="6">
    <source>
        <dbReference type="EMBL" id="SFL30400.1"/>
    </source>
</evidence>
<protein>
    <submittedName>
        <fullName evidence="6">Glutamine synthetase</fullName>
    </submittedName>
</protein>
<evidence type="ECO:0000256" key="1">
    <source>
        <dbReference type="ARBA" id="ARBA00009897"/>
    </source>
</evidence>
<dbReference type="SUPFAM" id="SSF55931">
    <property type="entry name" value="Glutamine synthetase/guanido kinase"/>
    <property type="match status" value="1"/>
</dbReference>
<keyword evidence="7" id="KW-1185">Reference proteome</keyword>
<evidence type="ECO:0000313" key="7">
    <source>
        <dbReference type="Proteomes" id="UP000199152"/>
    </source>
</evidence>
<dbReference type="InParanoid" id="A0A1I4GLN3"/>
<keyword evidence="2" id="KW-0436">Ligase</keyword>
<dbReference type="GO" id="GO:0004356">
    <property type="term" value="F:glutamine synthetase activity"/>
    <property type="evidence" value="ECO:0007669"/>
    <property type="project" value="InterPro"/>
</dbReference>
<dbReference type="InterPro" id="IPR014746">
    <property type="entry name" value="Gln_synth/guanido_kin_cat_dom"/>
</dbReference>
<dbReference type="Gene3D" id="3.10.20.70">
    <property type="entry name" value="Glutamine synthetase, N-terminal domain"/>
    <property type="match status" value="1"/>
</dbReference>
<name>A0A1I4GLN3_9ACTN</name>
<evidence type="ECO:0000256" key="2">
    <source>
        <dbReference type="ARBA" id="ARBA00022598"/>
    </source>
</evidence>
<dbReference type="Proteomes" id="UP000199152">
    <property type="component" value="Unassembled WGS sequence"/>
</dbReference>
<dbReference type="RefSeq" id="WP_091326048.1">
    <property type="nucleotide sequence ID" value="NZ_FOSW01000009.1"/>
</dbReference>
<dbReference type="InterPro" id="IPR008146">
    <property type="entry name" value="Gln_synth_cat_dom"/>
</dbReference>
<dbReference type="Gene3D" id="3.30.590.10">
    <property type="entry name" value="Glutamine synthetase/guanido kinase, catalytic domain"/>
    <property type="match status" value="1"/>
</dbReference>
<dbReference type="SUPFAM" id="SSF54368">
    <property type="entry name" value="Glutamine synthetase, N-terminal domain"/>
    <property type="match status" value="1"/>
</dbReference>
<dbReference type="Pfam" id="PF00120">
    <property type="entry name" value="Gln-synt_C"/>
    <property type="match status" value="1"/>
</dbReference>
<organism evidence="6 7">
    <name type="scientific">Geodermatophilus ruber</name>
    <dbReference type="NCBI Taxonomy" id="504800"/>
    <lineage>
        <taxon>Bacteria</taxon>
        <taxon>Bacillati</taxon>
        <taxon>Actinomycetota</taxon>
        <taxon>Actinomycetes</taxon>
        <taxon>Geodermatophilales</taxon>
        <taxon>Geodermatophilaceae</taxon>
        <taxon>Geodermatophilus</taxon>
    </lineage>
</organism>
<comment type="similarity">
    <text evidence="1 3 4">Belongs to the glutamine synthetase family.</text>
</comment>
<proteinExistence type="inferred from homology"/>
<sequence length="448" mass="49768">MTQAQELRDQLIEQGVEYVFGWYTDIHGVPKSKCVPVRSLPSMAKGSELYTVGALEGMGELGPHEDECAGMPELDRLVVLPWDKRFALVPTRLHLDGVPYEQDARNTLVRQVEAAAAAGFTANVGIEPEFYVVRETADGWQPLVASDRVHAKTRGYDVEATILAEPFLGPMVRHMNSLGWGVYSFDHEGGDGQYEFNFDYTDALTMADQMVLFRLMAKAVARENGCIATFMPKPFQDDFGSAAHINISLADLHTGENVFAAGDGTPAYSDLSRHFVAGVLAHAGAINAVICPTVNSYKRFTSKGFMDEISWAPVHRAWGENNRTLMCRMPVNRHCLEVRTADSAVNYHLGIAMVLAAGLDGIKRQLDAGEPLNRDTYKLSKEELAQYGNLALPATLDEALDEFETDDVAKDVFGADFHATYLAYKRQEAHEYRSVVTDWETRTYLQRI</sequence>
<accession>A0A1I4GLN3</accession>
<evidence type="ECO:0000256" key="3">
    <source>
        <dbReference type="PROSITE-ProRule" id="PRU01331"/>
    </source>
</evidence>
<dbReference type="OrthoDB" id="9807095at2"/>
<dbReference type="AlphaFoldDB" id="A0A1I4GLN3"/>
<dbReference type="EMBL" id="FOSW01000009">
    <property type="protein sequence ID" value="SFL30400.1"/>
    <property type="molecule type" value="Genomic_DNA"/>
</dbReference>
<gene>
    <name evidence="6" type="ORF">SAMN04488085_10953</name>
</gene>
<dbReference type="GO" id="GO:0006542">
    <property type="term" value="P:glutamine biosynthetic process"/>
    <property type="evidence" value="ECO:0007669"/>
    <property type="project" value="InterPro"/>
</dbReference>
<dbReference type="SMART" id="SM01230">
    <property type="entry name" value="Gln-synt_C"/>
    <property type="match status" value="1"/>
</dbReference>
<evidence type="ECO:0000259" key="5">
    <source>
        <dbReference type="PROSITE" id="PS51987"/>
    </source>
</evidence>
<dbReference type="STRING" id="504800.SAMN04488085_10953"/>
<dbReference type="PROSITE" id="PS51987">
    <property type="entry name" value="GS_CATALYTIC"/>
    <property type="match status" value="1"/>
</dbReference>
<evidence type="ECO:0000256" key="4">
    <source>
        <dbReference type="RuleBase" id="RU000384"/>
    </source>
</evidence>
<feature type="domain" description="GS catalytic" evidence="5">
    <location>
        <begin position="104"/>
        <end position="448"/>
    </location>
</feature>
<dbReference type="InterPro" id="IPR036651">
    <property type="entry name" value="Gln_synt_N_sf"/>
</dbReference>
<dbReference type="PANTHER" id="PTHR43785">
    <property type="entry name" value="GAMMA-GLUTAMYLPUTRESCINE SYNTHETASE"/>
    <property type="match status" value="1"/>
</dbReference>